<keyword evidence="1" id="KW-0472">Membrane</keyword>
<dbReference type="AlphaFoldDB" id="A0A6M0CMA6"/>
<dbReference type="Gene3D" id="3.60.10.10">
    <property type="entry name" value="Endonuclease/exonuclease/phosphatase"/>
    <property type="match status" value="1"/>
</dbReference>
<dbReference type="GO" id="GO:0004527">
    <property type="term" value="F:exonuclease activity"/>
    <property type="evidence" value="ECO:0007669"/>
    <property type="project" value="UniProtKB-KW"/>
</dbReference>
<dbReference type="PANTHER" id="PTHR42834:SF1">
    <property type="entry name" value="ENDONUCLEASE_EXONUCLEASE_PHOSPHATASE FAMILY PROTEIN (AFU_ORTHOLOGUE AFUA_3G09210)"/>
    <property type="match status" value="1"/>
</dbReference>
<evidence type="ECO:0000259" key="2">
    <source>
        <dbReference type="Pfam" id="PF19580"/>
    </source>
</evidence>
<evidence type="ECO:0000256" key="1">
    <source>
        <dbReference type="SAM" id="Phobius"/>
    </source>
</evidence>
<dbReference type="SUPFAM" id="SSF56219">
    <property type="entry name" value="DNase I-like"/>
    <property type="match status" value="1"/>
</dbReference>
<dbReference type="InterPro" id="IPR005135">
    <property type="entry name" value="Endo/exonuclease/phosphatase"/>
</dbReference>
<sequence length="361" mass="41485">MLLKRGTGLRIKLNHIIIIILVCFFLPYFSSAQLKEKKFKVHTIAFYNVENLFDTINNPNTFDDDRTPEGKDRWTKKNYLDKIDKLSGVISNIGAEISKNAPAIVGLAEIENRQVIEDLIAHPNLSKWDYGIVHFNSRDARGIDVALIYRRNVFNILSFNKHELHIVDSQTNLRQYTRDQLVVTGILEGDEVSFIVNHWPSRRGGTARSGYKREAAAYLTKRLIDSISNITTKPKILIMGDFNDDPNNKSINKVLRANEKIKPTDSIGLYNPMMRMFKKGLGTLAYRDNWNLFDQFLVSPQLLDITNKGFRYWKAGIYNPDYLVAKEGKYKGYPLRAYSNGVYAGGFSDHFPVYVYLIKEL</sequence>
<dbReference type="InterPro" id="IPR036691">
    <property type="entry name" value="Endo/exonu/phosph_ase_sf"/>
</dbReference>
<evidence type="ECO:0000313" key="4">
    <source>
        <dbReference type="Proteomes" id="UP000474296"/>
    </source>
</evidence>
<organism evidence="3 4">
    <name type="scientific">Spongiivirga citrea</name>
    <dbReference type="NCBI Taxonomy" id="1481457"/>
    <lineage>
        <taxon>Bacteria</taxon>
        <taxon>Pseudomonadati</taxon>
        <taxon>Bacteroidota</taxon>
        <taxon>Flavobacteriia</taxon>
        <taxon>Flavobacteriales</taxon>
        <taxon>Flavobacteriaceae</taxon>
        <taxon>Spongiivirga</taxon>
    </lineage>
</organism>
<keyword evidence="4" id="KW-1185">Reference proteome</keyword>
<keyword evidence="3" id="KW-0378">Hydrolase</keyword>
<accession>A0A6M0CMA6</accession>
<dbReference type="GO" id="GO:0004519">
    <property type="term" value="F:endonuclease activity"/>
    <property type="evidence" value="ECO:0007669"/>
    <property type="project" value="UniProtKB-KW"/>
</dbReference>
<keyword evidence="1" id="KW-0812">Transmembrane</keyword>
<keyword evidence="1" id="KW-1133">Transmembrane helix</keyword>
<feature type="transmembrane region" description="Helical" evidence="1">
    <location>
        <begin position="12"/>
        <end position="30"/>
    </location>
</feature>
<feature type="domain" description="Endonuclease/exonuclease/phosphatase" evidence="2">
    <location>
        <begin position="43"/>
        <end position="359"/>
    </location>
</feature>
<dbReference type="EMBL" id="JAABOQ010000003">
    <property type="protein sequence ID" value="NER17144.1"/>
    <property type="molecule type" value="Genomic_DNA"/>
</dbReference>
<reference evidence="3 4" key="1">
    <citation type="submission" date="2020-01" db="EMBL/GenBank/DDBJ databases">
        <title>Spongiivirga citrea KCTC 32990T.</title>
        <authorList>
            <person name="Wang G."/>
        </authorList>
    </citation>
    <scope>NUCLEOTIDE SEQUENCE [LARGE SCALE GENOMIC DNA]</scope>
    <source>
        <strain evidence="3 4">KCTC 32990</strain>
    </source>
</reference>
<proteinExistence type="predicted"/>
<evidence type="ECO:0000313" key="3">
    <source>
        <dbReference type="EMBL" id="NER17144.1"/>
    </source>
</evidence>
<keyword evidence="3" id="KW-0255">Endonuclease</keyword>
<dbReference type="PANTHER" id="PTHR42834">
    <property type="entry name" value="ENDONUCLEASE/EXONUCLEASE/PHOSPHATASE FAMILY PROTEIN (AFU_ORTHOLOGUE AFUA_3G09210)"/>
    <property type="match status" value="1"/>
</dbReference>
<comment type="caution">
    <text evidence="3">The sequence shown here is derived from an EMBL/GenBank/DDBJ whole genome shotgun (WGS) entry which is preliminary data.</text>
</comment>
<keyword evidence="3" id="KW-0540">Nuclease</keyword>
<dbReference type="Pfam" id="PF19580">
    <property type="entry name" value="Exo_endo_phos_3"/>
    <property type="match status" value="1"/>
</dbReference>
<gene>
    <name evidence="3" type="ORF">GWK10_07975</name>
</gene>
<protein>
    <submittedName>
        <fullName evidence="3">Endonuclease/exonuclease/phosphatase family protein</fullName>
    </submittedName>
</protein>
<keyword evidence="3" id="KW-0269">Exonuclease</keyword>
<name>A0A6M0CMA6_9FLAO</name>
<dbReference type="Proteomes" id="UP000474296">
    <property type="component" value="Unassembled WGS sequence"/>
</dbReference>